<dbReference type="EMBL" id="UINC01052133">
    <property type="protein sequence ID" value="SVB67108.1"/>
    <property type="molecule type" value="Genomic_DNA"/>
</dbReference>
<dbReference type="InterPro" id="IPR002539">
    <property type="entry name" value="MaoC-like_dom"/>
</dbReference>
<sequence length="228" mass="25378">MNDQANILSDELNAYDRVSEGTRWPAMLTHVDGERQERYHQILAVDGAIFGTLADVSIFTQDVSRTIAKAGFPNDGRILLSQRIFQTGYVRLGEELSVEAEVGPDSDGPRGRYLTCNIGFRRTNRAVALRMVTRYLLPFAKVPDLPRTTTTPLDPAQGMEVVGCLELTPENVTKFAQEAGNLIHSDPEYAHARGFRAPIAQGLMQLTAMHSAVVKQAMPWEMDLQTRF</sequence>
<reference evidence="2" key="1">
    <citation type="submission" date="2018-05" db="EMBL/GenBank/DDBJ databases">
        <authorList>
            <person name="Lanie J.A."/>
            <person name="Ng W.-L."/>
            <person name="Kazmierczak K.M."/>
            <person name="Andrzejewski T.M."/>
            <person name="Davidsen T.M."/>
            <person name="Wayne K.J."/>
            <person name="Tettelin H."/>
            <person name="Glass J.I."/>
            <person name="Rusch D."/>
            <person name="Podicherti R."/>
            <person name="Tsui H.-C.T."/>
            <person name="Winkler M.E."/>
        </authorList>
    </citation>
    <scope>NUCLEOTIDE SEQUENCE</scope>
</reference>
<dbReference type="AlphaFoldDB" id="A0A382FVM6"/>
<feature type="non-terminal residue" evidence="2">
    <location>
        <position position="228"/>
    </location>
</feature>
<evidence type="ECO:0000313" key="2">
    <source>
        <dbReference type="EMBL" id="SVB67108.1"/>
    </source>
</evidence>
<protein>
    <recommendedName>
        <fullName evidence="1">MaoC-like domain-containing protein</fullName>
    </recommendedName>
</protein>
<proteinExistence type="predicted"/>
<gene>
    <name evidence="2" type="ORF">METZ01_LOCUS219962</name>
</gene>
<dbReference type="InterPro" id="IPR029069">
    <property type="entry name" value="HotDog_dom_sf"/>
</dbReference>
<dbReference type="SUPFAM" id="SSF54637">
    <property type="entry name" value="Thioesterase/thiol ester dehydrase-isomerase"/>
    <property type="match status" value="1"/>
</dbReference>
<organism evidence="2">
    <name type="scientific">marine metagenome</name>
    <dbReference type="NCBI Taxonomy" id="408172"/>
    <lineage>
        <taxon>unclassified sequences</taxon>
        <taxon>metagenomes</taxon>
        <taxon>ecological metagenomes</taxon>
    </lineage>
</organism>
<accession>A0A382FVM6</accession>
<evidence type="ECO:0000259" key="1">
    <source>
        <dbReference type="Pfam" id="PF01575"/>
    </source>
</evidence>
<dbReference type="Pfam" id="PF01575">
    <property type="entry name" value="MaoC_dehydratas"/>
    <property type="match status" value="1"/>
</dbReference>
<dbReference type="Gene3D" id="3.10.129.10">
    <property type="entry name" value="Hotdog Thioesterase"/>
    <property type="match status" value="1"/>
</dbReference>
<feature type="domain" description="MaoC-like" evidence="1">
    <location>
        <begin position="166"/>
        <end position="217"/>
    </location>
</feature>
<name>A0A382FVM6_9ZZZZ</name>